<dbReference type="EMBL" id="RKLO01000018">
    <property type="protein sequence ID" value="RVW00060.1"/>
    <property type="molecule type" value="Genomic_DNA"/>
</dbReference>
<name>A0A3S3CL19_9NOCA</name>
<feature type="domain" description="AMP-dependent synthetase/ligase" evidence="1">
    <location>
        <begin position="9"/>
        <end position="220"/>
    </location>
</feature>
<gene>
    <name evidence="2" type="ORF">EGT50_17045</name>
</gene>
<dbReference type="GO" id="GO:0031177">
    <property type="term" value="F:phosphopantetheine binding"/>
    <property type="evidence" value="ECO:0007669"/>
    <property type="project" value="TreeGrafter"/>
</dbReference>
<organism evidence="2 3">
    <name type="scientific">Rhodococcus xishaensis</name>
    <dbReference type="NCBI Taxonomy" id="2487364"/>
    <lineage>
        <taxon>Bacteria</taxon>
        <taxon>Bacillati</taxon>
        <taxon>Actinomycetota</taxon>
        <taxon>Actinomycetes</taxon>
        <taxon>Mycobacteriales</taxon>
        <taxon>Nocardiaceae</taxon>
        <taxon>Rhodococcus</taxon>
    </lineage>
</organism>
<evidence type="ECO:0000259" key="1">
    <source>
        <dbReference type="Pfam" id="PF00501"/>
    </source>
</evidence>
<comment type="caution">
    <text evidence="2">The sequence shown here is derived from an EMBL/GenBank/DDBJ whole genome shotgun (WGS) entry which is preliminary data.</text>
</comment>
<dbReference type="GO" id="GO:0005829">
    <property type="term" value="C:cytosol"/>
    <property type="evidence" value="ECO:0007669"/>
    <property type="project" value="TreeGrafter"/>
</dbReference>
<dbReference type="PRINTS" id="PR00154">
    <property type="entry name" value="AMPBINDING"/>
</dbReference>
<dbReference type="InterPro" id="IPR020459">
    <property type="entry name" value="AMP-binding"/>
</dbReference>
<feature type="non-terminal residue" evidence="2">
    <location>
        <position position="222"/>
    </location>
</feature>
<dbReference type="InterPro" id="IPR020845">
    <property type="entry name" value="AMP-binding_CS"/>
</dbReference>
<accession>A0A3S3CL19</accession>
<dbReference type="PROSITE" id="PS00455">
    <property type="entry name" value="AMP_BINDING"/>
    <property type="match status" value="1"/>
</dbReference>
<dbReference type="Gene3D" id="3.40.50.12780">
    <property type="entry name" value="N-terminal domain of ligase-like"/>
    <property type="match status" value="1"/>
</dbReference>
<dbReference type="Pfam" id="PF00501">
    <property type="entry name" value="AMP-binding"/>
    <property type="match status" value="1"/>
</dbReference>
<protein>
    <submittedName>
        <fullName evidence="2">Non-ribosomal peptide synthetase</fullName>
    </submittedName>
</protein>
<keyword evidence="3" id="KW-1185">Reference proteome</keyword>
<dbReference type="RefSeq" id="WP_164873444.1">
    <property type="nucleotide sequence ID" value="NZ_RKLO01000018.1"/>
</dbReference>
<sequence length="222" mass="23090">VDVRDVERRAPLRAGNLAYLIYTSGSTGRPKGVAVCHHNVVNCVSEMADLLWRGQKPSRVLASASVAFDVSVFELFAPLCAGGSIEVVRDILVVGERGGYSSGGVLSAVPSAFGETLDYASSTRIEADAIVFAGEPLTRTVVERTRAALPGVRIVNGYGPTEATVYVTAAEIVGDVASAAPIGAPIGNTRVYVLDGWLRPVPVGVGGELYIAGEQVARGYAG</sequence>
<dbReference type="PANTHER" id="PTHR45527">
    <property type="entry name" value="NONRIBOSOMAL PEPTIDE SYNTHETASE"/>
    <property type="match status" value="1"/>
</dbReference>
<dbReference type="InterPro" id="IPR042099">
    <property type="entry name" value="ANL_N_sf"/>
</dbReference>
<dbReference type="Proteomes" id="UP000283479">
    <property type="component" value="Unassembled WGS sequence"/>
</dbReference>
<evidence type="ECO:0000313" key="2">
    <source>
        <dbReference type="EMBL" id="RVW00060.1"/>
    </source>
</evidence>
<dbReference type="InterPro" id="IPR000873">
    <property type="entry name" value="AMP-dep_synth/lig_dom"/>
</dbReference>
<proteinExistence type="predicted"/>
<dbReference type="GO" id="GO:0044550">
    <property type="term" value="P:secondary metabolite biosynthetic process"/>
    <property type="evidence" value="ECO:0007669"/>
    <property type="project" value="TreeGrafter"/>
</dbReference>
<dbReference type="GO" id="GO:0043041">
    <property type="term" value="P:amino acid activation for nonribosomal peptide biosynthetic process"/>
    <property type="evidence" value="ECO:0007669"/>
    <property type="project" value="TreeGrafter"/>
</dbReference>
<feature type="non-terminal residue" evidence="2">
    <location>
        <position position="1"/>
    </location>
</feature>
<dbReference type="SUPFAM" id="SSF56801">
    <property type="entry name" value="Acetyl-CoA synthetase-like"/>
    <property type="match status" value="1"/>
</dbReference>
<dbReference type="AlphaFoldDB" id="A0A3S3CL19"/>
<dbReference type="PANTHER" id="PTHR45527:SF1">
    <property type="entry name" value="FATTY ACID SYNTHASE"/>
    <property type="match status" value="1"/>
</dbReference>
<reference evidence="2 3" key="1">
    <citation type="submission" date="2018-11" db="EMBL/GenBank/DDBJ databases">
        <title>Rhodococcus spongicola sp. nov. and Rhodococcus xishaensis sp. nov. from marine sponges.</title>
        <authorList>
            <person name="Li L."/>
            <person name="Lin H.W."/>
        </authorList>
    </citation>
    <scope>NUCLEOTIDE SEQUENCE [LARGE SCALE GENOMIC DNA]</scope>
    <source>
        <strain evidence="2 3">LHW51113</strain>
    </source>
</reference>
<evidence type="ECO:0000313" key="3">
    <source>
        <dbReference type="Proteomes" id="UP000283479"/>
    </source>
</evidence>